<sequence>MNNDDKDSDDSGADKPKSSRAWLSEKLDGVFNFYRIHMIVFTIAPLIIGAILYAGDSDHDYAYIDTLFVATSAFTVTGLSTIELSHFNGFQQAVVFFCMCVGSVSTVSIVMVMIRRFYFRKRFEHVIRTEKEKKAQRRPSWYAAATSSARDTASGIRSRIRSTIHRPSDLSRSQSEQSRHPATPNEESSSSSDFKTPIKPAGGTKLNKVVRSLGIGTSANAQSDSASQNSDSKQRKKRRFTPSMIRRVDAPALINRMAPGGWISDKASAKSLSPPSSPVQSQNDMKSRYKDADNEHALDTDSESEDENTGKIRGRHQSRKRSSVTIARPPWISRDSEGSKTSERPSQEPQPQPIIVDHGNNQADEERFPRSATIGFREPDFSMNRQRTQGTNLDRSNTYQSGRSRSIAPSGYFPRTQTRPHSTRHRNFGGFPGPLTILSRIVDKIAPQFRSKLDRSMTIPYTHTYTSQPGGGGGGTIGGLGSRGKHAPYISFDAIVGRNSVFKDLTDDQIDELGGAEYLALKILTIVLIFYYLFFQLIGLTIIAPYINEIPRFRMTVEEESPELNTVWFTAFNTISAYSNTGMSLVDSSLQKFQDAYGMYLPMSILILIGNTCFPIVLRFIIWLGTKVVRKDSHEYRGLHFLLDHPRRSFLYLFPSHQTYFLLSMVVIMVVTDWVCFLLLDIGTPSIEEIPIGTRFACGFMQSTAVRAAGFNIVNLADLSPSVQILYMIMMFVSVYPIALSVRGTNVYEEMSLGVYNNDDQSSEEPNENNVEPTVSQSRGKLWGSYFGWHVKKQLSFDIWWLAFVLFLCCIIERGKILDETKPYFTIFSVLFEIVSAYGTCGLSLGVNDRSFSLSGEMRTLSKLLLIVVMIRGRHRGLPNAIDRAVSTVVVTNMRANIVPKVLLPSDVQETDQQMADQQSQAEALRRTRSQATSFSAARNNTFYRELENNYRGPPFPMPTSNEEEERLATINEQTQHPTLSPESTRLSSPSELSPKHETPPRTGSIKADESHETTSQLTNQISESNKDD</sequence>
<evidence type="ECO:0000256" key="11">
    <source>
        <dbReference type="SAM" id="MobiDB-lite"/>
    </source>
</evidence>
<feature type="transmembrane region" description="Helical" evidence="10">
    <location>
        <begin position="795"/>
        <end position="812"/>
    </location>
</feature>
<feature type="compositionally biased region" description="Low complexity" evidence="11">
    <location>
        <begin position="265"/>
        <end position="274"/>
    </location>
</feature>
<feature type="transmembrane region" description="Helical" evidence="10">
    <location>
        <begin position="94"/>
        <end position="114"/>
    </location>
</feature>
<dbReference type="InterPro" id="IPR004773">
    <property type="entry name" value="K/Na_transp_Trk1/HKT1"/>
</dbReference>
<evidence type="ECO:0000313" key="12">
    <source>
        <dbReference type="EMBL" id="TIA86551.1"/>
    </source>
</evidence>
<feature type="compositionally biased region" description="Polar residues" evidence="11">
    <location>
        <begin position="185"/>
        <end position="194"/>
    </location>
</feature>
<evidence type="ECO:0000256" key="6">
    <source>
        <dbReference type="ARBA" id="ARBA00022958"/>
    </source>
</evidence>
<comment type="similarity">
    <text evidence="2 10">Belongs to the TrkH potassium transport family.</text>
</comment>
<feature type="compositionally biased region" description="Polar residues" evidence="11">
    <location>
        <begin position="911"/>
        <end position="922"/>
    </location>
</feature>
<dbReference type="GO" id="GO:0005886">
    <property type="term" value="C:plasma membrane"/>
    <property type="evidence" value="ECO:0007669"/>
    <property type="project" value="InterPro"/>
</dbReference>
<reference evidence="12 13" key="1">
    <citation type="submission" date="2019-03" db="EMBL/GenBank/DDBJ databases">
        <title>Sequencing 23 genomes of Wallemia ichthyophaga.</title>
        <authorList>
            <person name="Gostincar C."/>
        </authorList>
    </citation>
    <scope>NUCLEOTIDE SEQUENCE [LARGE SCALE GENOMIC DNA]</scope>
    <source>
        <strain evidence="12 13">EXF-5753</strain>
    </source>
</reference>
<keyword evidence="7 10" id="KW-1133">Transmembrane helix</keyword>
<accession>A0A4T0FEG9</accession>
<feature type="compositionally biased region" description="Polar residues" evidence="11">
    <location>
        <begin position="1014"/>
        <end position="1029"/>
    </location>
</feature>
<dbReference type="PIRSF" id="PIRSF002450">
    <property type="entry name" value="K+_transpter_TRK"/>
    <property type="match status" value="1"/>
</dbReference>
<dbReference type="GO" id="GO:1990573">
    <property type="term" value="P:potassium ion import across plasma membrane"/>
    <property type="evidence" value="ECO:0007669"/>
    <property type="project" value="TreeGrafter"/>
</dbReference>
<evidence type="ECO:0000256" key="7">
    <source>
        <dbReference type="ARBA" id="ARBA00022989"/>
    </source>
</evidence>
<evidence type="ECO:0000256" key="3">
    <source>
        <dbReference type="ARBA" id="ARBA00022448"/>
    </source>
</evidence>
<dbReference type="Pfam" id="PF02386">
    <property type="entry name" value="TrkH"/>
    <property type="match status" value="1"/>
</dbReference>
<dbReference type="Proteomes" id="UP000310189">
    <property type="component" value="Unassembled WGS sequence"/>
</dbReference>
<evidence type="ECO:0000256" key="4">
    <source>
        <dbReference type="ARBA" id="ARBA00022538"/>
    </source>
</evidence>
<evidence type="ECO:0000256" key="9">
    <source>
        <dbReference type="ARBA" id="ARBA00023136"/>
    </source>
</evidence>
<feature type="compositionally biased region" description="Low complexity" evidence="11">
    <location>
        <begin position="218"/>
        <end position="231"/>
    </location>
</feature>
<protein>
    <recommendedName>
        <fullName evidence="10">Potassium transport protein</fullName>
    </recommendedName>
</protein>
<feature type="region of interest" description="Disordered" evidence="11">
    <location>
        <begin position="910"/>
        <end position="1029"/>
    </location>
</feature>
<feature type="compositionally biased region" description="Polar residues" evidence="11">
    <location>
        <begin position="930"/>
        <end position="943"/>
    </location>
</feature>
<dbReference type="InterPro" id="IPR051143">
    <property type="entry name" value="TrkH_K-transport"/>
</dbReference>
<evidence type="ECO:0000256" key="1">
    <source>
        <dbReference type="ARBA" id="ARBA00004141"/>
    </source>
</evidence>
<evidence type="ECO:0000256" key="5">
    <source>
        <dbReference type="ARBA" id="ARBA00022692"/>
    </source>
</evidence>
<gene>
    <name evidence="12" type="ORF">E3P99_03644</name>
</gene>
<feature type="transmembrane region" description="Helical" evidence="10">
    <location>
        <begin position="824"/>
        <end position="846"/>
    </location>
</feature>
<proteinExistence type="inferred from homology"/>
<feature type="transmembrane region" description="Helical" evidence="10">
    <location>
        <begin position="725"/>
        <end position="742"/>
    </location>
</feature>
<evidence type="ECO:0000313" key="13">
    <source>
        <dbReference type="Proteomes" id="UP000310189"/>
    </source>
</evidence>
<organism evidence="12 13">
    <name type="scientific">Wallemia hederae</name>
    <dbReference type="NCBI Taxonomy" id="1540922"/>
    <lineage>
        <taxon>Eukaryota</taxon>
        <taxon>Fungi</taxon>
        <taxon>Dikarya</taxon>
        <taxon>Basidiomycota</taxon>
        <taxon>Wallemiomycotina</taxon>
        <taxon>Wallemiomycetes</taxon>
        <taxon>Wallemiales</taxon>
        <taxon>Wallemiaceae</taxon>
        <taxon>Wallemia</taxon>
    </lineage>
</organism>
<feature type="compositionally biased region" description="Low complexity" evidence="11">
    <location>
        <begin position="143"/>
        <end position="154"/>
    </location>
</feature>
<feature type="transmembrane region" description="Helical" evidence="10">
    <location>
        <begin position="598"/>
        <end position="622"/>
    </location>
</feature>
<comment type="subcellular location">
    <subcellularLocation>
        <location evidence="1">Membrane</location>
        <topology evidence="1">Multi-pass membrane protein</topology>
    </subcellularLocation>
</comment>
<feature type="transmembrane region" description="Helical" evidence="10">
    <location>
        <begin position="61"/>
        <end position="82"/>
    </location>
</feature>
<dbReference type="OrthoDB" id="9999863at2759"/>
<evidence type="ECO:0000256" key="10">
    <source>
        <dbReference type="PIRNR" id="PIRNR002450"/>
    </source>
</evidence>
<keyword evidence="6 10" id="KW-0630">Potassium</keyword>
<feature type="compositionally biased region" description="Basic and acidic residues" evidence="11">
    <location>
        <begin position="285"/>
        <end position="299"/>
    </location>
</feature>
<dbReference type="NCBIfam" id="TIGR00934">
    <property type="entry name" value="2a38euk"/>
    <property type="match status" value="1"/>
</dbReference>
<feature type="transmembrane region" description="Helical" evidence="10">
    <location>
        <begin position="33"/>
        <end position="54"/>
    </location>
</feature>
<feature type="region of interest" description="Disordered" evidence="11">
    <location>
        <begin position="265"/>
        <end position="430"/>
    </location>
</feature>
<dbReference type="InterPro" id="IPR015958">
    <property type="entry name" value="Trk1_fungi"/>
</dbReference>
<name>A0A4T0FEG9_9BASI</name>
<dbReference type="AlphaFoldDB" id="A0A4T0FEG9"/>
<keyword evidence="8 10" id="KW-0406">Ion transport</keyword>
<keyword evidence="5 10" id="KW-0812">Transmembrane</keyword>
<feature type="compositionally biased region" description="Basic residues" evidence="11">
    <location>
        <begin position="312"/>
        <end position="322"/>
    </location>
</feature>
<dbReference type="PANTHER" id="PTHR31064:SF30">
    <property type="entry name" value="HIGH-AFFINITY POTASSIUM TRANSPORT PROTEIN-RELATED"/>
    <property type="match status" value="1"/>
</dbReference>
<dbReference type="GO" id="GO:0030007">
    <property type="term" value="P:intracellular potassium ion homeostasis"/>
    <property type="evidence" value="ECO:0007669"/>
    <property type="project" value="UniProtKB-UniRule"/>
</dbReference>
<evidence type="ECO:0000256" key="2">
    <source>
        <dbReference type="ARBA" id="ARBA00009137"/>
    </source>
</evidence>
<dbReference type="InterPro" id="IPR003445">
    <property type="entry name" value="Cat_transpt"/>
</dbReference>
<comment type="caution">
    <text evidence="12">The sequence shown here is derived from an EMBL/GenBank/DDBJ whole genome shotgun (WGS) entry which is preliminary data.</text>
</comment>
<keyword evidence="4 10" id="KW-0633">Potassium transport</keyword>
<keyword evidence="13" id="KW-1185">Reference proteome</keyword>
<dbReference type="PANTHER" id="PTHR31064">
    <property type="entry name" value="POTASSIUM TRANSPORT PROTEIN DDB_G0292412-RELATED"/>
    <property type="match status" value="1"/>
</dbReference>
<keyword evidence="3 10" id="KW-0813">Transport</keyword>
<feature type="region of interest" description="Disordered" evidence="11">
    <location>
        <begin position="138"/>
        <end position="252"/>
    </location>
</feature>
<evidence type="ECO:0000256" key="8">
    <source>
        <dbReference type="ARBA" id="ARBA00023065"/>
    </source>
</evidence>
<feature type="compositionally biased region" description="Basic and acidic residues" evidence="11">
    <location>
        <begin position="334"/>
        <end position="346"/>
    </location>
</feature>
<keyword evidence="9 10" id="KW-0472">Membrane</keyword>
<feature type="transmembrane region" description="Helical" evidence="10">
    <location>
        <begin position="523"/>
        <end position="547"/>
    </location>
</feature>
<feature type="compositionally biased region" description="Polar residues" evidence="11">
    <location>
        <begin position="383"/>
        <end position="404"/>
    </location>
</feature>
<feature type="compositionally biased region" description="Polar residues" evidence="11">
    <location>
        <begin position="971"/>
        <end position="992"/>
    </location>
</feature>
<feature type="transmembrane region" description="Helical" evidence="10">
    <location>
        <begin position="660"/>
        <end position="680"/>
    </location>
</feature>
<dbReference type="EMBL" id="SPNW01000079">
    <property type="protein sequence ID" value="TIA86551.1"/>
    <property type="molecule type" value="Genomic_DNA"/>
</dbReference>
<dbReference type="GO" id="GO:0140107">
    <property type="term" value="F:high-affinity potassium ion transmembrane transporter activity"/>
    <property type="evidence" value="ECO:0007669"/>
    <property type="project" value="TreeGrafter"/>
</dbReference>